<protein>
    <submittedName>
        <fullName evidence="1">Uncharacterized protein</fullName>
    </submittedName>
</protein>
<dbReference type="EMBL" id="GBXM01097668">
    <property type="protein sequence ID" value="JAH10909.1"/>
    <property type="molecule type" value="Transcribed_RNA"/>
</dbReference>
<accession>A0A0E9Q2E5</accession>
<reference evidence="1" key="2">
    <citation type="journal article" date="2015" name="Fish Shellfish Immunol.">
        <title>Early steps in the European eel (Anguilla anguilla)-Vibrio vulnificus interaction in the gills: Role of the RtxA13 toxin.</title>
        <authorList>
            <person name="Callol A."/>
            <person name="Pajuelo D."/>
            <person name="Ebbesson L."/>
            <person name="Teles M."/>
            <person name="MacKenzie S."/>
            <person name="Amaro C."/>
        </authorList>
    </citation>
    <scope>NUCLEOTIDE SEQUENCE</scope>
</reference>
<organism evidence="1">
    <name type="scientific">Anguilla anguilla</name>
    <name type="common">European freshwater eel</name>
    <name type="synonym">Muraena anguilla</name>
    <dbReference type="NCBI Taxonomy" id="7936"/>
    <lineage>
        <taxon>Eukaryota</taxon>
        <taxon>Metazoa</taxon>
        <taxon>Chordata</taxon>
        <taxon>Craniata</taxon>
        <taxon>Vertebrata</taxon>
        <taxon>Euteleostomi</taxon>
        <taxon>Actinopterygii</taxon>
        <taxon>Neopterygii</taxon>
        <taxon>Teleostei</taxon>
        <taxon>Anguilliformes</taxon>
        <taxon>Anguillidae</taxon>
        <taxon>Anguilla</taxon>
    </lineage>
</organism>
<sequence length="34" mass="3980">MLNCCPIRKSFSFFRITSLDCPPCSLEEKHTVYI</sequence>
<name>A0A0E9Q2E5_ANGAN</name>
<dbReference type="AlphaFoldDB" id="A0A0E9Q2E5"/>
<evidence type="ECO:0000313" key="1">
    <source>
        <dbReference type="EMBL" id="JAH10909.1"/>
    </source>
</evidence>
<proteinExistence type="predicted"/>
<reference evidence="1" key="1">
    <citation type="submission" date="2014-11" db="EMBL/GenBank/DDBJ databases">
        <authorList>
            <person name="Amaro Gonzalez C."/>
        </authorList>
    </citation>
    <scope>NUCLEOTIDE SEQUENCE</scope>
</reference>